<evidence type="ECO:0000313" key="4">
    <source>
        <dbReference type="EMBL" id="PWU68995.1"/>
    </source>
</evidence>
<evidence type="ECO:0000256" key="2">
    <source>
        <dbReference type="SAM" id="SignalP"/>
    </source>
</evidence>
<dbReference type="InterPro" id="IPR050248">
    <property type="entry name" value="Polysacc_deacetylase_ArnD"/>
</dbReference>
<dbReference type="Gene3D" id="3.20.20.370">
    <property type="entry name" value="Glycoside hydrolase/deacetylase"/>
    <property type="match status" value="1"/>
</dbReference>
<accession>A0A317L004</accession>
<dbReference type="Proteomes" id="UP000245624">
    <property type="component" value="Unassembled WGS sequence"/>
</dbReference>
<gene>
    <name evidence="4" type="ORF">DLJ74_11325</name>
</gene>
<dbReference type="PANTHER" id="PTHR10587">
    <property type="entry name" value="GLYCOSYL TRANSFERASE-RELATED"/>
    <property type="match status" value="1"/>
</dbReference>
<keyword evidence="2" id="KW-0732">Signal</keyword>
<feature type="domain" description="NodB homology" evidence="3">
    <location>
        <begin position="97"/>
        <end position="277"/>
    </location>
</feature>
<proteinExistence type="predicted"/>
<evidence type="ECO:0000259" key="3">
    <source>
        <dbReference type="PROSITE" id="PS51677"/>
    </source>
</evidence>
<feature type="chain" id="PRO_5039378601" evidence="2">
    <location>
        <begin position="23"/>
        <end position="285"/>
    </location>
</feature>
<dbReference type="EMBL" id="QGTD01000008">
    <property type="protein sequence ID" value="PWU68995.1"/>
    <property type="molecule type" value="Genomic_DNA"/>
</dbReference>
<sequence>MKKGIFLAIIVFVLMLLCSCSNENKSSEKEQDNIASSNEEVMDKTEENNKDEQDPPVKSDSAQDSVEESNHLVQKEPLYIINDVWFLEPIKEGTNEKVVLLTIDDAPDDHALEMAKTLSELEAPAIFFVNGHFLETEKKKNTLKQIHEMGFAIGNHTFNHQNLTEVDEEIQREEILSLNALINEIIGEKPQFFRAPNGANTDFVKNLVEKEGMLLMNWSYGYDWVSEYQSKQAITEIMLNAPELRNGANLLMHDRPWTSEALADIVKGLRDKGYEIADPATIKTP</sequence>
<dbReference type="CDD" id="cd10917">
    <property type="entry name" value="CE4_NodB_like_6s_7s"/>
    <property type="match status" value="1"/>
</dbReference>
<name>A0A317L004_9BACI</name>
<feature type="signal peptide" evidence="2">
    <location>
        <begin position="1"/>
        <end position="22"/>
    </location>
</feature>
<dbReference type="GO" id="GO:0016810">
    <property type="term" value="F:hydrolase activity, acting on carbon-nitrogen (but not peptide) bonds"/>
    <property type="evidence" value="ECO:0007669"/>
    <property type="project" value="InterPro"/>
</dbReference>
<dbReference type="SUPFAM" id="SSF88713">
    <property type="entry name" value="Glycoside hydrolase/deacetylase"/>
    <property type="match status" value="1"/>
</dbReference>
<evidence type="ECO:0000256" key="1">
    <source>
        <dbReference type="SAM" id="MobiDB-lite"/>
    </source>
</evidence>
<organism evidence="4 5">
    <name type="scientific">Gracilibacillus dipsosauri</name>
    <dbReference type="NCBI Taxonomy" id="178340"/>
    <lineage>
        <taxon>Bacteria</taxon>
        <taxon>Bacillati</taxon>
        <taxon>Bacillota</taxon>
        <taxon>Bacilli</taxon>
        <taxon>Bacillales</taxon>
        <taxon>Bacillaceae</taxon>
        <taxon>Gracilibacillus</taxon>
    </lineage>
</organism>
<comment type="caution">
    <text evidence="4">The sequence shown here is derived from an EMBL/GenBank/DDBJ whole genome shotgun (WGS) entry which is preliminary data.</text>
</comment>
<feature type="compositionally biased region" description="Basic and acidic residues" evidence="1">
    <location>
        <begin position="41"/>
        <end position="57"/>
    </location>
</feature>
<dbReference type="InterPro" id="IPR011330">
    <property type="entry name" value="Glyco_hydro/deAcase_b/a-brl"/>
</dbReference>
<keyword evidence="5" id="KW-1185">Reference proteome</keyword>
<dbReference type="OrthoDB" id="9806342at2"/>
<feature type="region of interest" description="Disordered" evidence="1">
    <location>
        <begin position="26"/>
        <end position="70"/>
    </location>
</feature>
<dbReference type="PROSITE" id="PS51257">
    <property type="entry name" value="PROKAR_LIPOPROTEIN"/>
    <property type="match status" value="1"/>
</dbReference>
<dbReference type="AlphaFoldDB" id="A0A317L004"/>
<protein>
    <submittedName>
        <fullName evidence="4">Polysaccharide deacetylase</fullName>
    </submittedName>
</protein>
<dbReference type="PROSITE" id="PS51677">
    <property type="entry name" value="NODB"/>
    <property type="match status" value="1"/>
</dbReference>
<dbReference type="Pfam" id="PF01522">
    <property type="entry name" value="Polysacc_deac_1"/>
    <property type="match status" value="1"/>
</dbReference>
<dbReference type="GO" id="GO:0005975">
    <property type="term" value="P:carbohydrate metabolic process"/>
    <property type="evidence" value="ECO:0007669"/>
    <property type="project" value="InterPro"/>
</dbReference>
<evidence type="ECO:0000313" key="5">
    <source>
        <dbReference type="Proteomes" id="UP000245624"/>
    </source>
</evidence>
<dbReference type="InterPro" id="IPR002509">
    <property type="entry name" value="NODB_dom"/>
</dbReference>
<reference evidence="4 5" key="1">
    <citation type="submission" date="2018-05" db="EMBL/GenBank/DDBJ databases">
        <title>Genomic analysis of Gracilibacillus dipsosauri DD1 reveals novel features of a salt-tolerant amylase.</title>
        <authorList>
            <person name="Deutch C.E."/>
            <person name="Yang S."/>
        </authorList>
    </citation>
    <scope>NUCLEOTIDE SEQUENCE [LARGE SCALE GENOMIC DNA]</scope>
    <source>
        <strain evidence="4 5">DD1</strain>
    </source>
</reference>
<dbReference type="RefSeq" id="WP_109984516.1">
    <property type="nucleotide sequence ID" value="NZ_QGTD01000008.1"/>
</dbReference>